<dbReference type="Proteomes" id="UP001165960">
    <property type="component" value="Unassembled WGS sequence"/>
</dbReference>
<feature type="non-terminal residue" evidence="1">
    <location>
        <position position="1"/>
    </location>
</feature>
<sequence length="496" mass="58005">RSLTKHCIISSSPLINRRRRQNKRLTTRFDLGMDNTELAEPNLIQKLFLSLVRQDGKGDRVVCEEPYAVILLRLASWGVLLLFHALTVWLMLFAKTDMHKMALVWCGLEWMFYAGCVLRTKFGRPVSPPVQISDARRRQVIEEILHEEGISHAIPGWFLPAEREMVTEEQAREWAAFSFYGVRVDELASKERDYIDSWLAKLQEKHEFKFCTRDVERQYMGPMIPEIQQRHLPLAWYFWYDSVKLIFGVFLLRLGFQRLYTKRHTYWYLDGDDERDPVFFVHGSGSDTSPYFIKFLRFKMMYPGRRAILLDLPYVALTPTLTVPSMEDILTTVDSIFNRHSLTKCSFGGHSYGSFVVSEIVKKRPHIVSRLLLIDPVCFVTWDPTLIRAFSFLPYGNVIQRCMHYFICLDPFMHNTNVSHPHWIENILLPSDIHFPTTVMLSEFDFLINVPLILQYLINCKKNNSDLDLTIVHNKDFTHSSYLLSTNSLDDALRAM</sequence>
<proteinExistence type="predicted"/>
<name>A0ACC2TSU4_9FUNG</name>
<reference evidence="1" key="1">
    <citation type="submission" date="2022-04" db="EMBL/GenBank/DDBJ databases">
        <title>Genome of the entomopathogenic fungus Entomophthora muscae.</title>
        <authorList>
            <person name="Elya C."/>
            <person name="Lovett B.R."/>
            <person name="Lee E."/>
            <person name="Macias A.M."/>
            <person name="Hajek A.E."/>
            <person name="De Bivort B.L."/>
            <person name="Kasson M.T."/>
            <person name="De Fine Licht H.H."/>
            <person name="Stajich J.E."/>
        </authorList>
    </citation>
    <scope>NUCLEOTIDE SEQUENCE</scope>
    <source>
        <strain evidence="1">Berkeley</strain>
    </source>
</reference>
<dbReference type="EMBL" id="QTSX02002176">
    <property type="protein sequence ID" value="KAJ9077829.1"/>
    <property type="molecule type" value="Genomic_DNA"/>
</dbReference>
<organism evidence="1 2">
    <name type="scientific">Entomophthora muscae</name>
    <dbReference type="NCBI Taxonomy" id="34485"/>
    <lineage>
        <taxon>Eukaryota</taxon>
        <taxon>Fungi</taxon>
        <taxon>Fungi incertae sedis</taxon>
        <taxon>Zoopagomycota</taxon>
        <taxon>Entomophthoromycotina</taxon>
        <taxon>Entomophthoromycetes</taxon>
        <taxon>Entomophthorales</taxon>
        <taxon>Entomophthoraceae</taxon>
        <taxon>Entomophthora</taxon>
    </lineage>
</organism>
<comment type="caution">
    <text evidence="1">The sequence shown here is derived from an EMBL/GenBank/DDBJ whole genome shotgun (WGS) entry which is preliminary data.</text>
</comment>
<evidence type="ECO:0000313" key="2">
    <source>
        <dbReference type="Proteomes" id="UP001165960"/>
    </source>
</evidence>
<keyword evidence="2" id="KW-1185">Reference proteome</keyword>
<protein>
    <submittedName>
        <fullName evidence="1">Uncharacterized protein</fullName>
    </submittedName>
</protein>
<accession>A0ACC2TSU4</accession>
<evidence type="ECO:0000313" key="1">
    <source>
        <dbReference type="EMBL" id="KAJ9077829.1"/>
    </source>
</evidence>
<gene>
    <name evidence="1" type="ORF">DSO57_1012867</name>
</gene>